<dbReference type="InterPro" id="IPR003680">
    <property type="entry name" value="Flavodoxin_fold"/>
</dbReference>
<dbReference type="GO" id="GO:0016652">
    <property type="term" value="F:oxidoreductase activity, acting on NAD(P)H as acceptor"/>
    <property type="evidence" value="ECO:0007669"/>
    <property type="project" value="UniProtKB-UniRule"/>
</dbReference>
<reference evidence="9" key="1">
    <citation type="submission" date="2019-01" db="EMBL/GenBank/DDBJ databases">
        <title>Cytophagaceae bacterium strain CAR-16.</title>
        <authorList>
            <person name="Chen W.-M."/>
        </authorList>
    </citation>
    <scope>NUCLEOTIDE SEQUENCE [LARGE SCALE GENOMIC DNA]</scope>
    <source>
        <strain evidence="9">CHR27</strain>
    </source>
</reference>
<dbReference type="Pfam" id="PF02525">
    <property type="entry name" value="Flavodoxin_2"/>
    <property type="match status" value="1"/>
</dbReference>
<gene>
    <name evidence="6" type="primary">azoR</name>
    <name evidence="8" type="ORF">EQG66_14515</name>
</gene>
<comment type="catalytic activity">
    <reaction evidence="5">
        <text>N,N-dimethyl-1,4-phenylenediamine + anthranilate + 2 NAD(+) = 2-(4-dimethylaminophenyl)diazenylbenzoate + 2 NADH + 2 H(+)</text>
        <dbReference type="Rhea" id="RHEA:55872"/>
        <dbReference type="ChEBI" id="CHEBI:15378"/>
        <dbReference type="ChEBI" id="CHEBI:15783"/>
        <dbReference type="ChEBI" id="CHEBI:16567"/>
        <dbReference type="ChEBI" id="CHEBI:57540"/>
        <dbReference type="ChEBI" id="CHEBI:57945"/>
        <dbReference type="ChEBI" id="CHEBI:71579"/>
        <dbReference type="EC" id="1.7.1.17"/>
    </reaction>
    <physiologicalReaction direction="right-to-left" evidence="5">
        <dbReference type="Rhea" id="RHEA:55874"/>
    </physiologicalReaction>
</comment>
<dbReference type="GO" id="GO:0010181">
    <property type="term" value="F:FMN binding"/>
    <property type="evidence" value="ECO:0007669"/>
    <property type="project" value="UniProtKB-UniRule"/>
</dbReference>
<comment type="caution">
    <text evidence="8">The sequence shown here is derived from an EMBL/GenBank/DDBJ whole genome shotgun (WGS) entry which is preliminary data.</text>
</comment>
<dbReference type="SUPFAM" id="SSF52218">
    <property type="entry name" value="Flavoproteins"/>
    <property type="match status" value="1"/>
</dbReference>
<comment type="subunit">
    <text evidence="6">Homodimer.</text>
</comment>
<evidence type="ECO:0000256" key="5">
    <source>
        <dbReference type="ARBA" id="ARBA00048542"/>
    </source>
</evidence>
<feature type="binding site" evidence="6">
    <location>
        <begin position="15"/>
        <end position="17"/>
    </location>
    <ligand>
        <name>FMN</name>
        <dbReference type="ChEBI" id="CHEBI:58210"/>
    </ligand>
</feature>
<dbReference type="EC" id="1.7.1.17" evidence="6"/>
<keyword evidence="1 6" id="KW-0285">Flavoprotein</keyword>
<keyword evidence="2 6" id="KW-0288">FMN</keyword>
<dbReference type="GO" id="GO:0016655">
    <property type="term" value="F:oxidoreductase activity, acting on NAD(P)H, quinone or similar compound as acceptor"/>
    <property type="evidence" value="ECO:0007669"/>
    <property type="project" value="InterPro"/>
</dbReference>
<evidence type="ECO:0000259" key="7">
    <source>
        <dbReference type="Pfam" id="PF02525"/>
    </source>
</evidence>
<name>A0A4Q1KCY3_9SPHN</name>
<comment type="catalytic activity">
    <reaction evidence="6">
        <text>2 a quinone + NADH + H(+) = 2 a 1,4-benzosemiquinone + NAD(+)</text>
        <dbReference type="Rhea" id="RHEA:65952"/>
        <dbReference type="ChEBI" id="CHEBI:15378"/>
        <dbReference type="ChEBI" id="CHEBI:57540"/>
        <dbReference type="ChEBI" id="CHEBI:57945"/>
        <dbReference type="ChEBI" id="CHEBI:132124"/>
        <dbReference type="ChEBI" id="CHEBI:134225"/>
    </reaction>
</comment>
<dbReference type="InterPro" id="IPR050104">
    <property type="entry name" value="FMN-dep_NADH:Q_OxRdtase_AzoR1"/>
</dbReference>
<keyword evidence="9" id="KW-1185">Reference proteome</keyword>
<evidence type="ECO:0000256" key="1">
    <source>
        <dbReference type="ARBA" id="ARBA00022630"/>
    </source>
</evidence>
<comment type="similarity">
    <text evidence="6">Belongs to the azoreductase type 1 family.</text>
</comment>
<feature type="binding site" evidence="6">
    <location>
        <begin position="95"/>
        <end position="98"/>
    </location>
    <ligand>
        <name>FMN</name>
        <dbReference type="ChEBI" id="CHEBI:58210"/>
    </ligand>
</feature>
<dbReference type="EC" id="1.6.5.-" evidence="6"/>
<comment type="function">
    <text evidence="6">Also exhibits azoreductase activity. Catalyzes the reductive cleavage of the azo bond in aromatic azo compounds to the corresponding amines.</text>
</comment>
<dbReference type="Gene3D" id="3.40.50.360">
    <property type="match status" value="1"/>
</dbReference>
<comment type="function">
    <text evidence="6">Quinone reductase that provides resistance to thiol-specific stress caused by electrophilic quinones.</text>
</comment>
<dbReference type="AlphaFoldDB" id="A0A4Q1KCY3"/>
<dbReference type="PANTHER" id="PTHR43741">
    <property type="entry name" value="FMN-DEPENDENT NADH-AZOREDUCTASE 1"/>
    <property type="match status" value="1"/>
</dbReference>
<protein>
    <recommendedName>
        <fullName evidence="6">FMN dependent NADH:quinone oxidoreductase</fullName>
        <ecNumber evidence="6">1.6.5.-</ecNumber>
    </recommendedName>
    <alternativeName>
        <fullName evidence="6">Azo-dye reductase</fullName>
    </alternativeName>
    <alternativeName>
        <fullName evidence="6">FMN-dependent NADH-azo compound oxidoreductase</fullName>
    </alternativeName>
    <alternativeName>
        <fullName evidence="6">FMN-dependent NADH-azoreductase</fullName>
        <ecNumber evidence="6">1.7.1.17</ecNumber>
    </alternativeName>
</protein>
<dbReference type="EMBL" id="SBKP01000023">
    <property type="protein sequence ID" value="RXR25167.1"/>
    <property type="molecule type" value="Genomic_DNA"/>
</dbReference>
<feature type="binding site" evidence="6">
    <location>
        <begin position="139"/>
        <end position="142"/>
    </location>
    <ligand>
        <name>FMN</name>
        <dbReference type="ChEBI" id="CHEBI:58210"/>
    </ligand>
</feature>
<dbReference type="OrthoDB" id="9787136at2"/>
<dbReference type="InterPro" id="IPR029039">
    <property type="entry name" value="Flavoprotein-like_sf"/>
</dbReference>
<proteinExistence type="inferred from homology"/>
<keyword evidence="4 6" id="KW-0520">NAD</keyword>
<evidence type="ECO:0000313" key="8">
    <source>
        <dbReference type="EMBL" id="RXR25167.1"/>
    </source>
</evidence>
<dbReference type="GO" id="GO:0009055">
    <property type="term" value="F:electron transfer activity"/>
    <property type="evidence" value="ECO:0007669"/>
    <property type="project" value="UniProtKB-UniRule"/>
</dbReference>
<feature type="binding site" evidence="6">
    <location>
        <position position="9"/>
    </location>
    <ligand>
        <name>FMN</name>
        <dbReference type="ChEBI" id="CHEBI:58210"/>
    </ligand>
</feature>
<dbReference type="RefSeq" id="WP_129405258.1">
    <property type="nucleotide sequence ID" value="NZ_SBKP01000023.1"/>
</dbReference>
<dbReference type="InterPro" id="IPR023048">
    <property type="entry name" value="NADH:quinone_OxRdtase_FMN_depd"/>
</dbReference>
<sequence length="188" mass="20529">MRLLHVDSSITSGNSVSRQLTARLTRRYATEAFDVSVVYRDLARSPLHHLSPAYLQAQFAEPGQHSAPLEEDLSVSSEVLEEFLAADTVVVGAPMYNFTIPSQLKAWIDRLAVAGKTFRYTETGSVGLVEGKKLFIVSTRGGFYGPETACLMTLWSVRVRMRCPVRGGHPGPDGRGRIAKPLVVKGPG</sequence>
<dbReference type="HAMAP" id="MF_01216">
    <property type="entry name" value="Azoreductase_type1"/>
    <property type="match status" value="1"/>
</dbReference>
<evidence type="ECO:0000256" key="3">
    <source>
        <dbReference type="ARBA" id="ARBA00023002"/>
    </source>
</evidence>
<evidence type="ECO:0000256" key="2">
    <source>
        <dbReference type="ARBA" id="ARBA00022643"/>
    </source>
</evidence>
<keyword evidence="3 6" id="KW-0560">Oxidoreductase</keyword>
<feature type="domain" description="Flavodoxin-like fold" evidence="7">
    <location>
        <begin position="1"/>
        <end position="144"/>
    </location>
</feature>
<organism evidence="8 9">
    <name type="scientific">Sphingobium fluviale</name>
    <dbReference type="NCBI Taxonomy" id="2506423"/>
    <lineage>
        <taxon>Bacteria</taxon>
        <taxon>Pseudomonadati</taxon>
        <taxon>Pseudomonadota</taxon>
        <taxon>Alphaproteobacteria</taxon>
        <taxon>Sphingomonadales</taxon>
        <taxon>Sphingomonadaceae</taxon>
        <taxon>Sphingobium</taxon>
    </lineage>
</organism>
<dbReference type="Proteomes" id="UP000290958">
    <property type="component" value="Unassembled WGS sequence"/>
</dbReference>
<comment type="cofactor">
    <cofactor evidence="6">
        <name>FMN</name>
        <dbReference type="ChEBI" id="CHEBI:58210"/>
    </cofactor>
    <text evidence="6">Binds 1 FMN per subunit.</text>
</comment>
<accession>A0A4Q1KCY3</accession>
<evidence type="ECO:0000256" key="4">
    <source>
        <dbReference type="ARBA" id="ARBA00023027"/>
    </source>
</evidence>
<dbReference type="PANTHER" id="PTHR43741:SF4">
    <property type="entry name" value="FMN-DEPENDENT NADH:QUINONE OXIDOREDUCTASE"/>
    <property type="match status" value="1"/>
</dbReference>
<evidence type="ECO:0000313" key="9">
    <source>
        <dbReference type="Proteomes" id="UP000290958"/>
    </source>
</evidence>
<evidence type="ECO:0000256" key="6">
    <source>
        <dbReference type="HAMAP-Rule" id="MF_01216"/>
    </source>
</evidence>